<gene>
    <name evidence="1" type="ORF">GCM10011574_26700</name>
</gene>
<protein>
    <submittedName>
        <fullName evidence="1">Uncharacterized protein</fullName>
    </submittedName>
</protein>
<organism evidence="1 2">
    <name type="scientific">Microbispora bryophytorum</name>
    <dbReference type="NCBI Taxonomy" id="1460882"/>
    <lineage>
        <taxon>Bacteria</taxon>
        <taxon>Bacillati</taxon>
        <taxon>Actinomycetota</taxon>
        <taxon>Actinomycetes</taxon>
        <taxon>Streptosporangiales</taxon>
        <taxon>Streptosporangiaceae</taxon>
        <taxon>Microbispora</taxon>
    </lineage>
</organism>
<reference evidence="1" key="2">
    <citation type="submission" date="2020-09" db="EMBL/GenBank/DDBJ databases">
        <authorList>
            <person name="Sun Q."/>
            <person name="Zhou Y."/>
        </authorList>
    </citation>
    <scope>NUCLEOTIDE SEQUENCE</scope>
    <source>
        <strain evidence="1">CGMCC 4.7138</strain>
    </source>
</reference>
<dbReference type="Proteomes" id="UP000653480">
    <property type="component" value="Unassembled WGS sequence"/>
</dbReference>
<accession>A0A8H9LAY4</accession>
<reference evidence="1" key="1">
    <citation type="journal article" date="2014" name="Int. J. Syst. Evol. Microbiol.">
        <title>Complete genome sequence of Corynebacterium casei LMG S-19264T (=DSM 44701T), isolated from a smear-ripened cheese.</title>
        <authorList>
            <consortium name="US DOE Joint Genome Institute (JGI-PGF)"/>
            <person name="Walter F."/>
            <person name="Albersmeier A."/>
            <person name="Kalinowski J."/>
            <person name="Ruckert C."/>
        </authorList>
    </citation>
    <scope>NUCLEOTIDE SEQUENCE</scope>
    <source>
        <strain evidence="1">CGMCC 4.7138</strain>
    </source>
</reference>
<dbReference type="RefSeq" id="WP_142568248.1">
    <property type="nucleotide sequence ID" value="NZ_BMMN01000004.1"/>
</dbReference>
<comment type="caution">
    <text evidence="1">The sequence shown here is derived from an EMBL/GenBank/DDBJ whole genome shotgun (WGS) entry which is preliminary data.</text>
</comment>
<evidence type="ECO:0000313" key="2">
    <source>
        <dbReference type="Proteomes" id="UP000653480"/>
    </source>
</evidence>
<dbReference type="AlphaFoldDB" id="A0A8H9LAY4"/>
<dbReference type="EMBL" id="BMMN01000004">
    <property type="protein sequence ID" value="GGO10327.1"/>
    <property type="molecule type" value="Genomic_DNA"/>
</dbReference>
<evidence type="ECO:0000313" key="1">
    <source>
        <dbReference type="EMBL" id="GGO10327.1"/>
    </source>
</evidence>
<proteinExistence type="predicted"/>
<name>A0A8H9LAY4_9ACTN</name>
<keyword evidence="2" id="KW-1185">Reference proteome</keyword>
<sequence length="69" mass="7770">MNLQIGALEILNEDAEQRAAATSSSRDRGALRARRRMQIVAVVGRPQTLTQKAPVRKFPDRRLVAMINR</sequence>